<keyword evidence="1" id="KW-0812">Transmembrane</keyword>
<evidence type="ECO:0000256" key="1">
    <source>
        <dbReference type="SAM" id="Phobius"/>
    </source>
</evidence>
<accession>A0A450RZT4</accession>
<reference evidence="2" key="1">
    <citation type="submission" date="2019-02" db="EMBL/GenBank/DDBJ databases">
        <authorList>
            <person name="Gruber-Vodicka R. H."/>
            <person name="Seah K. B. B."/>
        </authorList>
    </citation>
    <scope>NUCLEOTIDE SEQUENCE</scope>
    <source>
        <strain evidence="2">BECK_DK161</strain>
    </source>
</reference>
<dbReference type="AlphaFoldDB" id="A0A450RZT4"/>
<evidence type="ECO:0008006" key="3">
    <source>
        <dbReference type="Google" id="ProtNLM"/>
    </source>
</evidence>
<dbReference type="EMBL" id="CAADEY010000009">
    <property type="protein sequence ID" value="VFJ44796.1"/>
    <property type="molecule type" value="Genomic_DNA"/>
</dbReference>
<keyword evidence="1" id="KW-0472">Membrane</keyword>
<keyword evidence="1" id="KW-1133">Transmembrane helix</keyword>
<organism evidence="2">
    <name type="scientific">Candidatus Kentrum sp. DK</name>
    <dbReference type="NCBI Taxonomy" id="2126562"/>
    <lineage>
        <taxon>Bacteria</taxon>
        <taxon>Pseudomonadati</taxon>
        <taxon>Pseudomonadota</taxon>
        <taxon>Gammaproteobacteria</taxon>
        <taxon>Candidatus Kentrum</taxon>
    </lineage>
</organism>
<sequence>MNQEIKTAIWHSMLEAEMNARYWKHLLHRYMKRDTWLKIFLAAMAVGTVAAWGRWEEEMEWLCKLLSSVSAIIAMSLPFLDYQRKIEQMSEVAGNWRNLRIEYQDLWYEVKSHPDSQLLEEGYRKIRRTEASFSGVELKLPDDKALLKKCFDEAQRDTTKMQVPELWPVPPEDGK</sequence>
<proteinExistence type="predicted"/>
<evidence type="ECO:0000313" key="2">
    <source>
        <dbReference type="EMBL" id="VFJ44796.1"/>
    </source>
</evidence>
<protein>
    <recommendedName>
        <fullName evidence="3">SMODS and SLOG-associating 2TM effector domain-containing protein</fullName>
    </recommendedName>
</protein>
<feature type="transmembrane region" description="Helical" evidence="1">
    <location>
        <begin position="36"/>
        <end position="55"/>
    </location>
</feature>
<gene>
    <name evidence="2" type="ORF">BECKDK2373C_GA0170839_100949</name>
</gene>
<name>A0A450RZT4_9GAMM</name>